<organism evidence="8 9">
    <name type="scientific">Actinotalea lenta</name>
    <dbReference type="NCBI Taxonomy" id="3064654"/>
    <lineage>
        <taxon>Bacteria</taxon>
        <taxon>Bacillati</taxon>
        <taxon>Actinomycetota</taxon>
        <taxon>Actinomycetes</taxon>
        <taxon>Micrococcales</taxon>
        <taxon>Cellulomonadaceae</taxon>
        <taxon>Actinotalea</taxon>
    </lineage>
</organism>
<gene>
    <name evidence="8" type="ORF">Q6348_04860</name>
</gene>
<keyword evidence="5 6" id="KW-0472">Membrane</keyword>
<feature type="transmembrane region" description="Helical" evidence="6">
    <location>
        <begin position="149"/>
        <end position="169"/>
    </location>
</feature>
<accession>A0ABT9D8E8</accession>
<proteinExistence type="predicted"/>
<evidence type="ECO:0000256" key="4">
    <source>
        <dbReference type="ARBA" id="ARBA00022989"/>
    </source>
</evidence>
<feature type="transmembrane region" description="Helical" evidence="6">
    <location>
        <begin position="189"/>
        <end position="210"/>
    </location>
</feature>
<evidence type="ECO:0000259" key="7">
    <source>
        <dbReference type="Pfam" id="PF09924"/>
    </source>
</evidence>
<dbReference type="Pfam" id="PF09924">
    <property type="entry name" value="LPG_synthase_C"/>
    <property type="match status" value="1"/>
</dbReference>
<comment type="subcellular location">
    <subcellularLocation>
        <location evidence="1">Cell membrane</location>
        <topology evidence="1">Multi-pass membrane protein</topology>
    </subcellularLocation>
</comment>
<evidence type="ECO:0000256" key="1">
    <source>
        <dbReference type="ARBA" id="ARBA00004651"/>
    </source>
</evidence>
<dbReference type="EMBL" id="JAUQYP010000001">
    <property type="protein sequence ID" value="MDO8106524.1"/>
    <property type="molecule type" value="Genomic_DNA"/>
</dbReference>
<dbReference type="Proteomes" id="UP001232536">
    <property type="component" value="Unassembled WGS sequence"/>
</dbReference>
<protein>
    <submittedName>
        <fullName evidence="8">Phosphatidylglycerol lysyltransferase domain-containing protein</fullName>
    </submittedName>
</protein>
<evidence type="ECO:0000313" key="8">
    <source>
        <dbReference type="EMBL" id="MDO8106524.1"/>
    </source>
</evidence>
<feature type="transmembrane region" description="Helical" evidence="6">
    <location>
        <begin position="93"/>
        <end position="111"/>
    </location>
</feature>
<keyword evidence="3 6" id="KW-0812">Transmembrane</keyword>
<evidence type="ECO:0000256" key="3">
    <source>
        <dbReference type="ARBA" id="ARBA00022692"/>
    </source>
</evidence>
<keyword evidence="2" id="KW-1003">Cell membrane</keyword>
<feature type="transmembrane region" description="Helical" evidence="6">
    <location>
        <begin position="23"/>
        <end position="44"/>
    </location>
</feature>
<reference evidence="8 9" key="1">
    <citation type="submission" date="2023-07" db="EMBL/GenBank/DDBJ databases">
        <title>Description of novel actinomycetes strains, isolated from tidal flat sediment.</title>
        <authorList>
            <person name="Lu C."/>
        </authorList>
    </citation>
    <scope>NUCLEOTIDE SEQUENCE [LARGE SCALE GENOMIC DNA]</scope>
    <source>
        <strain evidence="8 9">SYSU T00b441</strain>
    </source>
</reference>
<feature type="domain" description="Phosphatidylglycerol lysyltransferase C-terminal" evidence="7">
    <location>
        <begin position="232"/>
        <end position="527"/>
    </location>
</feature>
<dbReference type="InterPro" id="IPR024320">
    <property type="entry name" value="LPG_synthase_C"/>
</dbReference>
<feature type="transmembrane region" description="Helical" evidence="6">
    <location>
        <begin position="64"/>
        <end position="84"/>
    </location>
</feature>
<evidence type="ECO:0000256" key="6">
    <source>
        <dbReference type="SAM" id="Phobius"/>
    </source>
</evidence>
<evidence type="ECO:0000256" key="2">
    <source>
        <dbReference type="ARBA" id="ARBA00022475"/>
    </source>
</evidence>
<dbReference type="InterPro" id="IPR051211">
    <property type="entry name" value="PG_lysyltransferase"/>
</dbReference>
<evidence type="ECO:0000256" key="5">
    <source>
        <dbReference type="ARBA" id="ARBA00023136"/>
    </source>
</evidence>
<evidence type="ECO:0000313" key="9">
    <source>
        <dbReference type="Proteomes" id="UP001232536"/>
    </source>
</evidence>
<dbReference type="RefSeq" id="WP_304600176.1">
    <property type="nucleotide sequence ID" value="NZ_JAUQYO010000001.1"/>
</dbReference>
<sequence length="566" mass="60820">MTSPAPGPALRAHRRRVRTRRMASGLAVVLAAVSLALAAFPPLWLRLDMVDGLLPVVVPGHRHLLPRTAATALVFVSVGLLVVARGMRRGQRLAWGSAIALLVVAAVLHLAKGLDVEESLVSLAAAGWLATQRVAFPVLPTRAAVRRTLWLSVPGVVLGGGVALGLSLLVRHEARAADVSARTLRLDHLVSPMAVAAGVCLLVVGLWVLVAPHAGHRLSPAEHHLERERVRTLVRRHGGGTLDYFALRDDKDWFVVGETVVAHTVRAGVCLVSPDPIGPPAERVDAWADFLAHVEERGWSLAVLGASAPWVPVYEASGLRAVYLGDEAIVDCAEFSLDGSARKSLRQAVARVARAGYTTTFADPATLEPQLREQVLALMSESRRGEAERGFSMTLSRMLDPDDTDLVLALTTRADGRLDGFVQWAPAESVRGWSLDVMRRRTDADDVPNGVLDACIVASIAEVARRGGGGLGLNFAVGRQVLGTAEAGAWASVTRPLLQQMSERTQMTSLSRFNDKFGPDWVPRYVVLDAPEFVATQSLVMAGAEGVTEIPVIGRFLRPESRRTEP</sequence>
<dbReference type="PANTHER" id="PTHR34697:SF2">
    <property type="entry name" value="PHOSPHATIDYLGLYCEROL LYSYLTRANSFERASE"/>
    <property type="match status" value="1"/>
</dbReference>
<name>A0ABT9D8E8_9CELL</name>
<keyword evidence="4 6" id="KW-1133">Transmembrane helix</keyword>
<keyword evidence="9" id="KW-1185">Reference proteome</keyword>
<comment type="caution">
    <text evidence="8">The sequence shown here is derived from an EMBL/GenBank/DDBJ whole genome shotgun (WGS) entry which is preliminary data.</text>
</comment>
<dbReference type="PANTHER" id="PTHR34697">
    <property type="entry name" value="PHOSPHATIDYLGLYCEROL LYSYLTRANSFERASE"/>
    <property type="match status" value="1"/>
</dbReference>